<gene>
    <name evidence="1" type="ORF">BaRGS_00033614</name>
</gene>
<sequence>MQTYVNSSPDLAWRGFSLHSTYIIHEAVCDATATVKVLLPSTAKKSRVCRKGIIRVCRKSISSTQENETSFIPFPTFKLDDTGKSKATPLALEEWCWICSLPLKDVKSQSGGLKRKSYIPLDTVPALIHEVLAPPVVVFGARGS</sequence>
<accession>A0ABD0JJK3</accession>
<proteinExistence type="predicted"/>
<dbReference type="Proteomes" id="UP001519460">
    <property type="component" value="Unassembled WGS sequence"/>
</dbReference>
<keyword evidence="2" id="KW-1185">Reference proteome</keyword>
<evidence type="ECO:0000313" key="1">
    <source>
        <dbReference type="EMBL" id="KAK7475122.1"/>
    </source>
</evidence>
<evidence type="ECO:0008006" key="3">
    <source>
        <dbReference type="Google" id="ProtNLM"/>
    </source>
</evidence>
<organism evidence="1 2">
    <name type="scientific">Batillaria attramentaria</name>
    <dbReference type="NCBI Taxonomy" id="370345"/>
    <lineage>
        <taxon>Eukaryota</taxon>
        <taxon>Metazoa</taxon>
        <taxon>Spiralia</taxon>
        <taxon>Lophotrochozoa</taxon>
        <taxon>Mollusca</taxon>
        <taxon>Gastropoda</taxon>
        <taxon>Caenogastropoda</taxon>
        <taxon>Sorbeoconcha</taxon>
        <taxon>Cerithioidea</taxon>
        <taxon>Batillariidae</taxon>
        <taxon>Batillaria</taxon>
    </lineage>
</organism>
<reference evidence="1 2" key="1">
    <citation type="journal article" date="2023" name="Sci. Data">
        <title>Genome assembly of the Korean intertidal mud-creeper Batillaria attramentaria.</title>
        <authorList>
            <person name="Patra A.K."/>
            <person name="Ho P.T."/>
            <person name="Jun S."/>
            <person name="Lee S.J."/>
            <person name="Kim Y."/>
            <person name="Won Y.J."/>
        </authorList>
    </citation>
    <scope>NUCLEOTIDE SEQUENCE [LARGE SCALE GENOMIC DNA]</scope>
    <source>
        <strain evidence="1">Wonlab-2016</strain>
    </source>
</reference>
<dbReference type="AlphaFoldDB" id="A0ABD0JJK3"/>
<comment type="caution">
    <text evidence="1">The sequence shown here is derived from an EMBL/GenBank/DDBJ whole genome shotgun (WGS) entry which is preliminary data.</text>
</comment>
<name>A0ABD0JJK3_9CAEN</name>
<evidence type="ECO:0000313" key="2">
    <source>
        <dbReference type="Proteomes" id="UP001519460"/>
    </source>
</evidence>
<protein>
    <recommendedName>
        <fullName evidence="3">LAGLIDADG homing endonuclease</fullName>
    </recommendedName>
</protein>
<dbReference type="EMBL" id="JACVVK020000414">
    <property type="protein sequence ID" value="KAK7475122.1"/>
    <property type="molecule type" value="Genomic_DNA"/>
</dbReference>